<protein>
    <recommendedName>
        <fullName evidence="13">Small oligopeptide transporter, OPT family</fullName>
    </recommendedName>
</protein>
<evidence type="ECO:0000256" key="8">
    <source>
        <dbReference type="ARBA" id="ARBA00023136"/>
    </source>
</evidence>
<feature type="transmembrane region" description="Helical" evidence="10">
    <location>
        <begin position="714"/>
        <end position="739"/>
    </location>
</feature>
<keyword evidence="4 10" id="KW-0812">Transmembrane</keyword>
<evidence type="ECO:0000256" key="4">
    <source>
        <dbReference type="ARBA" id="ARBA00022692"/>
    </source>
</evidence>
<dbReference type="Proteomes" id="UP001583186">
    <property type="component" value="Unassembled WGS sequence"/>
</dbReference>
<dbReference type="NCBIfam" id="TIGR00728">
    <property type="entry name" value="OPT_sfam"/>
    <property type="match status" value="1"/>
</dbReference>
<feature type="transmembrane region" description="Helical" evidence="10">
    <location>
        <begin position="679"/>
        <end position="702"/>
    </location>
</feature>
<keyword evidence="12" id="KW-1185">Reference proteome</keyword>
<evidence type="ECO:0000256" key="3">
    <source>
        <dbReference type="ARBA" id="ARBA00022448"/>
    </source>
</evidence>
<comment type="subcellular location">
    <subcellularLocation>
        <location evidence="1">Membrane</location>
        <topology evidence="1">Multi-pass membrane protein</topology>
    </subcellularLocation>
</comment>
<evidence type="ECO:0000256" key="9">
    <source>
        <dbReference type="SAM" id="MobiDB-lite"/>
    </source>
</evidence>
<evidence type="ECO:0000313" key="12">
    <source>
        <dbReference type="Proteomes" id="UP001583186"/>
    </source>
</evidence>
<evidence type="ECO:0000256" key="2">
    <source>
        <dbReference type="ARBA" id="ARBA00008807"/>
    </source>
</evidence>
<evidence type="ECO:0000313" key="11">
    <source>
        <dbReference type="EMBL" id="KAL1903419.1"/>
    </source>
</evidence>
<reference evidence="11 12" key="1">
    <citation type="journal article" date="2024" name="IMA Fungus">
        <title>IMA Genome - F19 : A genome assembly and annotation guide to empower mycologists, including annotated draft genome sequences of Ceratocystis pirilliformis, Diaporthe australafricana, Fusarium ophioides, Paecilomyces lecythidis, and Sporothrix stenoceras.</title>
        <authorList>
            <person name="Aylward J."/>
            <person name="Wilson A.M."/>
            <person name="Visagie C.M."/>
            <person name="Spraker J."/>
            <person name="Barnes I."/>
            <person name="Buitendag C."/>
            <person name="Ceriani C."/>
            <person name="Del Mar Angel L."/>
            <person name="du Plessis D."/>
            <person name="Fuchs T."/>
            <person name="Gasser K."/>
            <person name="Kramer D."/>
            <person name="Li W."/>
            <person name="Munsamy K."/>
            <person name="Piso A."/>
            <person name="Price J.L."/>
            <person name="Sonnekus B."/>
            <person name="Thomas C."/>
            <person name="van der Nest A."/>
            <person name="van Dijk A."/>
            <person name="van Heerden A."/>
            <person name="van Vuuren N."/>
            <person name="Yilmaz N."/>
            <person name="Duong T.A."/>
            <person name="van der Merwe N.A."/>
            <person name="Wingfield M.J."/>
            <person name="Wingfield B.D."/>
        </authorList>
    </citation>
    <scope>NUCLEOTIDE SEQUENCE [LARGE SCALE GENOMIC DNA]</scope>
    <source>
        <strain evidence="11 12">CMW 5346</strain>
    </source>
</reference>
<feature type="transmembrane region" description="Helical" evidence="10">
    <location>
        <begin position="186"/>
        <end position="206"/>
    </location>
</feature>
<comment type="similarity">
    <text evidence="2">Belongs to the oligopeptide OPT transporter family.</text>
</comment>
<keyword evidence="6" id="KW-0653">Protein transport</keyword>
<proteinExistence type="inferred from homology"/>
<feature type="transmembrane region" description="Helical" evidence="10">
    <location>
        <begin position="458"/>
        <end position="476"/>
    </location>
</feature>
<dbReference type="InterPro" id="IPR004648">
    <property type="entry name" value="Oligpept_transpt"/>
</dbReference>
<accession>A0ABR3ZTC4</accession>
<evidence type="ECO:0000256" key="1">
    <source>
        <dbReference type="ARBA" id="ARBA00004141"/>
    </source>
</evidence>
<feature type="transmembrane region" description="Helical" evidence="10">
    <location>
        <begin position="101"/>
        <end position="126"/>
    </location>
</feature>
<feature type="transmembrane region" description="Helical" evidence="10">
    <location>
        <begin position="634"/>
        <end position="659"/>
    </location>
</feature>
<feature type="compositionally biased region" description="Basic and acidic residues" evidence="9">
    <location>
        <begin position="10"/>
        <end position="27"/>
    </location>
</feature>
<evidence type="ECO:0000256" key="6">
    <source>
        <dbReference type="ARBA" id="ARBA00022927"/>
    </source>
</evidence>
<dbReference type="Pfam" id="PF03169">
    <property type="entry name" value="OPT"/>
    <property type="match status" value="1"/>
</dbReference>
<dbReference type="InterPro" id="IPR004813">
    <property type="entry name" value="OPT"/>
</dbReference>
<sequence length="777" mass="85603">MEMSSSISGDNRDGPARPGTDDYEKGPTKGGVMANIVDSEKLDNGMGDVEDEMSPDVLASVPSTDDVSLPSSTIRAWVMGIVATLLVNGMDQLFILHNPPFILSSYVIIIIAYPLGVLLARALPAWSFTVRGQEISLNPGPFNYKELTVIAIMVTGTLNFNGGSTATDVYTAFYEYLGLESKVTTGYKLLFLLSTQGLALGLGGVFQRVLIDPAYCVWPAALPVAALIHGLVQGDEGFTAPVPGWRMSRMRFFWIIFAGMAVWQFVPGYLFTALSTFAFVTWIRPDNVRLNQVFGSFSGMNLIPLTLDWNVVTGYLSTPLVVPKWALLNIGISSVFILWVLSPALHFGNMWYGLYLPFSSSSVFDNTGAPYNISRVSNPDFTLNTTAYHEYSPIFLSTTSTLSYGLGLGSTVAIIVHSYLYHRKQIWGGLVATFFNDSSLAQEDVHTKLMRAYKKTPTWWYGAILLAMFAVSVSFVEGFDASLPLWGVVVALVIELVLLIPINLMMALCNQSISLDVLGALLGGYIWPGNMEAVVLFKVFLYVPMTTAGFLLINQKLGHYMKVPPRVVFSVQCTGIILTWLAQTGVNTWALHNIRGVCQTSAVFICPLARTFESSTIFWGLIGPGRLFGSGNMYVGMMYFFLLGGLLPIAVYVATRYFFPNNTVLRHVHVPLIMSSTAAIPPATAANFIPWAIVGLVFNWFIKSRWSAWWFKYNYMLSAALNGGLGLCTMLIFFCLYYPNVVLDWWGNTIYASTADYNGTPIRTVVPGEVFGPKTWT</sequence>
<organism evidence="11 12">
    <name type="scientific">Sporothrix stenoceras</name>
    <dbReference type="NCBI Taxonomy" id="5173"/>
    <lineage>
        <taxon>Eukaryota</taxon>
        <taxon>Fungi</taxon>
        <taxon>Dikarya</taxon>
        <taxon>Ascomycota</taxon>
        <taxon>Pezizomycotina</taxon>
        <taxon>Sordariomycetes</taxon>
        <taxon>Sordariomycetidae</taxon>
        <taxon>Ophiostomatales</taxon>
        <taxon>Ophiostomataceae</taxon>
        <taxon>Sporothrix</taxon>
    </lineage>
</organism>
<feature type="transmembrane region" description="Helical" evidence="10">
    <location>
        <begin position="325"/>
        <end position="347"/>
    </location>
</feature>
<feature type="transmembrane region" description="Helical" evidence="10">
    <location>
        <begin position="565"/>
        <end position="582"/>
    </location>
</feature>
<dbReference type="NCBIfam" id="TIGR00727">
    <property type="entry name" value="ISP4_OPT"/>
    <property type="match status" value="1"/>
</dbReference>
<evidence type="ECO:0000256" key="10">
    <source>
        <dbReference type="SAM" id="Phobius"/>
    </source>
</evidence>
<feature type="transmembrane region" description="Helical" evidence="10">
    <location>
        <begin position="482"/>
        <end position="500"/>
    </location>
</feature>
<feature type="transmembrane region" description="Helical" evidence="10">
    <location>
        <begin position="252"/>
        <end position="280"/>
    </location>
</feature>
<keyword evidence="7 10" id="KW-1133">Transmembrane helix</keyword>
<evidence type="ECO:0000256" key="7">
    <source>
        <dbReference type="ARBA" id="ARBA00022989"/>
    </source>
</evidence>
<keyword evidence="5" id="KW-0571">Peptide transport</keyword>
<comment type="caution">
    <text evidence="11">The sequence shown here is derived from an EMBL/GenBank/DDBJ whole genome shotgun (WGS) entry which is preliminary data.</text>
</comment>
<keyword evidence="8 10" id="KW-0472">Membrane</keyword>
<feature type="transmembrane region" description="Helical" evidence="10">
    <location>
        <begin position="213"/>
        <end position="232"/>
    </location>
</feature>
<dbReference type="EMBL" id="JAWCUI010000001">
    <property type="protein sequence ID" value="KAL1903419.1"/>
    <property type="molecule type" value="Genomic_DNA"/>
</dbReference>
<keyword evidence="3" id="KW-0813">Transport</keyword>
<evidence type="ECO:0008006" key="13">
    <source>
        <dbReference type="Google" id="ProtNLM"/>
    </source>
</evidence>
<feature type="transmembrane region" description="Helical" evidence="10">
    <location>
        <begin position="76"/>
        <end position="95"/>
    </location>
</feature>
<feature type="transmembrane region" description="Helical" evidence="10">
    <location>
        <begin position="533"/>
        <end position="553"/>
    </location>
</feature>
<name>A0ABR3ZTC4_9PEZI</name>
<dbReference type="PANTHER" id="PTHR22601">
    <property type="entry name" value="ISP4 LIKE PROTEIN"/>
    <property type="match status" value="1"/>
</dbReference>
<feature type="transmembrane region" description="Helical" evidence="10">
    <location>
        <begin position="402"/>
        <end position="421"/>
    </location>
</feature>
<evidence type="ECO:0000256" key="5">
    <source>
        <dbReference type="ARBA" id="ARBA00022856"/>
    </source>
</evidence>
<gene>
    <name evidence="11" type="ORF">Sste5346_000045</name>
</gene>
<feature type="region of interest" description="Disordered" evidence="9">
    <location>
        <begin position="1"/>
        <end position="31"/>
    </location>
</feature>